<dbReference type="GO" id="GO:0003964">
    <property type="term" value="F:RNA-directed DNA polymerase activity"/>
    <property type="evidence" value="ECO:0007669"/>
    <property type="project" value="UniProtKB-KW"/>
</dbReference>
<accession>A0A6L2MYR7</accession>
<dbReference type="AlphaFoldDB" id="A0A6L2MYR7"/>
<feature type="region of interest" description="Disordered" evidence="2">
    <location>
        <begin position="531"/>
        <end position="607"/>
    </location>
</feature>
<evidence type="ECO:0000313" key="4">
    <source>
        <dbReference type="EMBL" id="GEU77505.1"/>
    </source>
</evidence>
<dbReference type="InterPro" id="IPR002156">
    <property type="entry name" value="RNaseH_domain"/>
</dbReference>
<sequence length="1206" mass="136849">MTPRYKNEDHSGQFGTQRTVNVAGTREKVGSPVVQKCGIQFFNCKEYGHFAKECRKPKRVKDSAYHKEKMLLCKQAEQGVPLQAEQYDWLVDTDEKVDEQELEAHYSYMAKIQEVPTIDSSTDSELVEQVQNDAGYNVFANVLQHSKQSELVSNTCLVETDDCNVIPDSLDMCEDDIQNDQNDVESEDERVALANLIANLKLYVDENKKTQKQLKKANTTLAQELKECKAILAETSKSLGESISVRDSCLVALQNKQAGFEKFKAFNDRTIDYDKLKRKLNEALAQLGHKDTVIREGLKTKAYELSVVKEKHDELMKQSLLTKSHYDGQVKQKTKVITDLKLRDEHDIEKMLSMEKHLKPIPDGEETLALERDSRSKLNKDSVKNDTVCNGKASNGFRKEREQYIKIQDLKAKLQDKNIAISICMYSDAWGLDELEKTLEQIEPYNAHLLALDDIRNRDHTQAIIALMLYCLENRQPFNLAYFIVRRMYSFRDRRDKVLPYGMILTRLFENLKENMTQGSFDERYKLVPRKMSSVKAKQPKRPLPKRTRNLGKSKQTQLTTSSSTESPPSDNRDFPSTKISPRSYHRALKDDPNMSKEQRETRGMFKNSGRALHNFARMLKKGWDAEHYTRAWMNFMIVRSPSLYKGITGRPEIREIQAVPSTTHGMLKFSTKGGIVAIRSTILTPTECTTIVATPKDHAKKAEIRHENFKVAIHPDFPDQEITIGGTRHSPDTGLFCELSARDSQAKLYPNGKASPGASLRSQEATHILPGASHRGHHRPTHQAGQILADLLVEKPDDTPPESSVIETPQEPWTLFTDGSSCVDGSGVRLILTSPEETEFTYALRFQFSASNNEAKYEALIAGLRIAAQIGVRNVHVSVDSKLVANQVLRTYVAKEENMVKYLEKAKSLIRGFTNFSISQVPRSKNKKADALSKISSTSFAHLSKQVLVEVLKEKSIQEEKVAIVVEEEGPTWMTLIMEYLKDETLLGDRKEASKLRIKARQYALWEWVLYMRSFLKPWLRCIGPLQTDYVIREIHKGSVSLKNIEPNKEAGRVDGLIKCVNLVKKVAKSDLDSDSSIDSQMHNNIMEAGSRDRPPMLAPGRYPQWRLRFLRYVDTRPNGEALRKCILSGPYKPATVLVQAVKVTNDSLAVLEHTTVETPANMSPENKAYFLAEKEAIHLILTGIGDDIYSTVDACQQHRKCGKQ</sequence>
<dbReference type="CDD" id="cd09279">
    <property type="entry name" value="RNase_HI_like"/>
    <property type="match status" value="1"/>
</dbReference>
<dbReference type="InterPro" id="IPR036397">
    <property type="entry name" value="RNaseH_sf"/>
</dbReference>
<evidence type="ECO:0000259" key="3">
    <source>
        <dbReference type="PROSITE" id="PS50879"/>
    </source>
</evidence>
<dbReference type="SUPFAM" id="SSF57756">
    <property type="entry name" value="Retrovirus zinc finger-like domains"/>
    <property type="match status" value="1"/>
</dbReference>
<evidence type="ECO:0000256" key="1">
    <source>
        <dbReference type="SAM" id="Coils"/>
    </source>
</evidence>
<dbReference type="Pfam" id="PF13456">
    <property type="entry name" value="RVT_3"/>
    <property type="match status" value="1"/>
</dbReference>
<dbReference type="PANTHER" id="PTHR48475">
    <property type="entry name" value="RIBONUCLEASE H"/>
    <property type="match status" value="1"/>
</dbReference>
<keyword evidence="4" id="KW-0695">RNA-directed DNA polymerase</keyword>
<dbReference type="PROSITE" id="PS50879">
    <property type="entry name" value="RNASE_H_1"/>
    <property type="match status" value="1"/>
</dbReference>
<feature type="domain" description="RNase H type-1" evidence="3">
    <location>
        <begin position="810"/>
        <end position="939"/>
    </location>
</feature>
<dbReference type="GO" id="GO:0003676">
    <property type="term" value="F:nucleic acid binding"/>
    <property type="evidence" value="ECO:0007669"/>
    <property type="project" value="InterPro"/>
</dbReference>
<gene>
    <name evidence="4" type="ORF">Tci_049483</name>
</gene>
<keyword evidence="1" id="KW-0175">Coiled coil</keyword>
<dbReference type="Gene3D" id="4.10.60.10">
    <property type="entry name" value="Zinc finger, CCHC-type"/>
    <property type="match status" value="1"/>
</dbReference>
<dbReference type="InterPro" id="IPR036875">
    <property type="entry name" value="Znf_CCHC_sf"/>
</dbReference>
<dbReference type="GO" id="GO:0008270">
    <property type="term" value="F:zinc ion binding"/>
    <property type="evidence" value="ECO:0007669"/>
    <property type="project" value="InterPro"/>
</dbReference>
<dbReference type="Gene3D" id="3.30.420.10">
    <property type="entry name" value="Ribonuclease H-like superfamily/Ribonuclease H"/>
    <property type="match status" value="1"/>
</dbReference>
<keyword evidence="4" id="KW-0548">Nucleotidyltransferase</keyword>
<proteinExistence type="predicted"/>
<feature type="compositionally biased region" description="Low complexity" evidence="2">
    <location>
        <begin position="553"/>
        <end position="570"/>
    </location>
</feature>
<dbReference type="GO" id="GO:0004523">
    <property type="term" value="F:RNA-DNA hybrid ribonuclease activity"/>
    <property type="evidence" value="ECO:0007669"/>
    <property type="project" value="InterPro"/>
</dbReference>
<feature type="coiled-coil region" evidence="1">
    <location>
        <begin position="170"/>
        <end position="234"/>
    </location>
</feature>
<feature type="compositionally biased region" description="Basic residues" evidence="2">
    <location>
        <begin position="538"/>
        <end position="552"/>
    </location>
</feature>
<feature type="compositionally biased region" description="Basic and acidic residues" evidence="2">
    <location>
        <begin position="588"/>
        <end position="604"/>
    </location>
</feature>
<dbReference type="PANTHER" id="PTHR48475:SF2">
    <property type="entry name" value="RIBONUCLEASE H"/>
    <property type="match status" value="1"/>
</dbReference>
<reference evidence="4" key="1">
    <citation type="journal article" date="2019" name="Sci. Rep.">
        <title>Draft genome of Tanacetum cinerariifolium, the natural source of mosquito coil.</title>
        <authorList>
            <person name="Yamashiro T."/>
            <person name="Shiraishi A."/>
            <person name="Satake H."/>
            <person name="Nakayama K."/>
        </authorList>
    </citation>
    <scope>NUCLEOTIDE SEQUENCE</scope>
</reference>
<protein>
    <submittedName>
        <fullName evidence="4">Reverse transcriptase domain-containing protein</fullName>
    </submittedName>
</protein>
<comment type="caution">
    <text evidence="4">The sequence shown here is derived from an EMBL/GenBank/DDBJ whole genome shotgun (WGS) entry which is preliminary data.</text>
</comment>
<dbReference type="InterPro" id="IPR012337">
    <property type="entry name" value="RNaseH-like_sf"/>
</dbReference>
<keyword evidence="4" id="KW-0808">Transferase</keyword>
<name>A0A6L2MYR7_TANCI</name>
<dbReference type="SUPFAM" id="SSF53098">
    <property type="entry name" value="Ribonuclease H-like"/>
    <property type="match status" value="1"/>
</dbReference>
<organism evidence="4">
    <name type="scientific">Tanacetum cinerariifolium</name>
    <name type="common">Dalmatian daisy</name>
    <name type="synonym">Chrysanthemum cinerariifolium</name>
    <dbReference type="NCBI Taxonomy" id="118510"/>
    <lineage>
        <taxon>Eukaryota</taxon>
        <taxon>Viridiplantae</taxon>
        <taxon>Streptophyta</taxon>
        <taxon>Embryophyta</taxon>
        <taxon>Tracheophyta</taxon>
        <taxon>Spermatophyta</taxon>
        <taxon>Magnoliopsida</taxon>
        <taxon>eudicotyledons</taxon>
        <taxon>Gunneridae</taxon>
        <taxon>Pentapetalae</taxon>
        <taxon>asterids</taxon>
        <taxon>campanulids</taxon>
        <taxon>Asterales</taxon>
        <taxon>Asteraceae</taxon>
        <taxon>Asteroideae</taxon>
        <taxon>Anthemideae</taxon>
        <taxon>Anthemidinae</taxon>
        <taxon>Tanacetum</taxon>
    </lineage>
</organism>
<evidence type="ECO:0000256" key="2">
    <source>
        <dbReference type="SAM" id="MobiDB-lite"/>
    </source>
</evidence>
<dbReference type="EMBL" id="BKCJ010007487">
    <property type="protein sequence ID" value="GEU77505.1"/>
    <property type="molecule type" value="Genomic_DNA"/>
</dbReference>